<proteinExistence type="predicted"/>
<dbReference type="InterPro" id="IPR029044">
    <property type="entry name" value="Nucleotide-diphossugar_trans"/>
</dbReference>
<accession>A0A3N1XZ32</accession>
<protein>
    <submittedName>
        <fullName evidence="1">Spore coat polysaccharide biosynthesis protein SpsF</fullName>
    </submittedName>
</protein>
<dbReference type="OrthoDB" id="9815559at2"/>
<dbReference type="InterPro" id="IPR003329">
    <property type="entry name" value="Cytidylyl_trans"/>
</dbReference>
<dbReference type="Gene3D" id="3.90.550.10">
    <property type="entry name" value="Spore Coat Polysaccharide Biosynthesis Protein SpsA, Chain A"/>
    <property type="match status" value="1"/>
</dbReference>
<reference evidence="1 2" key="1">
    <citation type="submission" date="2018-11" db="EMBL/GenBank/DDBJ databases">
        <title>Genomic Encyclopedia of Type Strains, Phase IV (KMG-IV): sequencing the most valuable type-strain genomes for metagenomic binning, comparative biology and taxonomic classification.</title>
        <authorList>
            <person name="Goeker M."/>
        </authorList>
    </citation>
    <scope>NUCLEOTIDE SEQUENCE [LARGE SCALE GENOMIC DNA]</scope>
    <source>
        <strain evidence="1 2">DSM 26537</strain>
    </source>
</reference>
<evidence type="ECO:0000313" key="1">
    <source>
        <dbReference type="EMBL" id="ROR31538.1"/>
    </source>
</evidence>
<gene>
    <name evidence="1" type="ORF">EDD66_101155</name>
</gene>
<keyword evidence="2" id="KW-1185">Reference proteome</keyword>
<comment type="caution">
    <text evidence="1">The sequence shown here is derived from an EMBL/GenBank/DDBJ whole genome shotgun (WGS) entry which is preliminary data.</text>
</comment>
<evidence type="ECO:0000313" key="2">
    <source>
        <dbReference type="Proteomes" id="UP000273083"/>
    </source>
</evidence>
<dbReference type="GO" id="GO:0005829">
    <property type="term" value="C:cytosol"/>
    <property type="evidence" value="ECO:0007669"/>
    <property type="project" value="TreeGrafter"/>
</dbReference>
<dbReference type="PANTHER" id="PTHR42866">
    <property type="entry name" value="3-DEOXY-MANNO-OCTULOSONATE CYTIDYLYLTRANSFERASE"/>
    <property type="match status" value="1"/>
</dbReference>
<dbReference type="EMBL" id="RJVG01000001">
    <property type="protein sequence ID" value="ROR31538.1"/>
    <property type="molecule type" value="Genomic_DNA"/>
</dbReference>
<dbReference type="SUPFAM" id="SSF53448">
    <property type="entry name" value="Nucleotide-diphospho-sugar transferases"/>
    <property type="match status" value="1"/>
</dbReference>
<dbReference type="Proteomes" id="UP000273083">
    <property type="component" value="Unassembled WGS sequence"/>
</dbReference>
<dbReference type="CDD" id="cd02518">
    <property type="entry name" value="GT2_SpsF"/>
    <property type="match status" value="1"/>
</dbReference>
<dbReference type="AlphaFoldDB" id="A0A3N1XZ32"/>
<dbReference type="PANTHER" id="PTHR42866:SF1">
    <property type="entry name" value="SPORE COAT POLYSACCHARIDE BIOSYNTHESIS PROTEIN SPSF"/>
    <property type="match status" value="1"/>
</dbReference>
<dbReference type="Pfam" id="PF02348">
    <property type="entry name" value="CTP_transf_3"/>
    <property type="match status" value="1"/>
</dbReference>
<dbReference type="FunFam" id="3.90.550.10:FF:000188">
    <property type="entry name" value="Polysaccharide biosynthesis protein"/>
    <property type="match status" value="1"/>
</dbReference>
<dbReference type="RefSeq" id="WP_123607635.1">
    <property type="nucleotide sequence ID" value="NZ_RJVG01000001.1"/>
</dbReference>
<name>A0A3N1XZ32_9FIRM</name>
<organism evidence="1 2">
    <name type="scientific">Mobilisporobacter senegalensis</name>
    <dbReference type="NCBI Taxonomy" id="1329262"/>
    <lineage>
        <taxon>Bacteria</taxon>
        <taxon>Bacillati</taxon>
        <taxon>Bacillota</taxon>
        <taxon>Clostridia</taxon>
        <taxon>Lachnospirales</taxon>
        <taxon>Lachnospiraceae</taxon>
        <taxon>Mobilisporobacter</taxon>
    </lineage>
</organism>
<sequence>MKILCIIQARMGSERLPGKIMKMILDKPMITYTLDRTMTSKYIDEVVLATTENDCEDPMVEYLEANYYNVFRGDENNVLKRYVDTVNLYNGDIIIRITGDCPFIDPIIIDQVITYFLTNNFEFVRVDVPENFIRGFDVEVFTRQALEKVYDISRNIEGDSPYKEHVTLYMYKHPEEFIVGKFEGSEFYQKDYRLCVDTKEDFELVRLIYEHFKNKYVTSKEIVQFLDEHKEISQINQGIKQKHV</sequence>